<evidence type="ECO:0000256" key="5">
    <source>
        <dbReference type="ARBA" id="ARBA00022692"/>
    </source>
</evidence>
<keyword evidence="12" id="KW-1185">Reference proteome</keyword>
<dbReference type="PRINTS" id="PR00019">
    <property type="entry name" value="LEURICHRPT"/>
</dbReference>
<keyword evidence="4" id="KW-0433">Leucine-rich repeat</keyword>
<evidence type="ECO:0000313" key="12">
    <source>
        <dbReference type="Proteomes" id="UP001443914"/>
    </source>
</evidence>
<evidence type="ECO:0000256" key="4">
    <source>
        <dbReference type="ARBA" id="ARBA00022614"/>
    </source>
</evidence>
<dbReference type="PANTHER" id="PTHR27004:SF203">
    <property type="entry name" value="LEUCINE-RICH REPEAT-CONTAINING N-TERMINAL PLANT-TYPE DOMAIN-CONTAINING PROTEIN"/>
    <property type="match status" value="1"/>
</dbReference>
<gene>
    <name evidence="11" type="ORF">RND81_09G062800</name>
</gene>
<reference evidence="11" key="1">
    <citation type="submission" date="2024-03" db="EMBL/GenBank/DDBJ databases">
        <title>WGS assembly of Saponaria officinalis var. Norfolk2.</title>
        <authorList>
            <person name="Jenkins J."/>
            <person name="Shu S."/>
            <person name="Grimwood J."/>
            <person name="Barry K."/>
            <person name="Goodstein D."/>
            <person name="Schmutz J."/>
            <person name="Leebens-Mack J."/>
            <person name="Osbourn A."/>
        </authorList>
    </citation>
    <scope>NUCLEOTIDE SEQUENCE [LARGE SCALE GENOMIC DNA]</scope>
    <source>
        <strain evidence="11">JIC</strain>
    </source>
</reference>
<dbReference type="EMBL" id="JBDFQZ010000009">
    <property type="protein sequence ID" value="KAK9689493.1"/>
    <property type="molecule type" value="Genomic_DNA"/>
</dbReference>
<dbReference type="Gene3D" id="3.80.10.10">
    <property type="entry name" value="Ribonuclease Inhibitor"/>
    <property type="match status" value="1"/>
</dbReference>
<accession>A0AAW1IIZ6</accession>
<name>A0AAW1IIZ6_SAPOF</name>
<dbReference type="GO" id="GO:0005886">
    <property type="term" value="C:plasma membrane"/>
    <property type="evidence" value="ECO:0007669"/>
    <property type="project" value="UniProtKB-SubCell"/>
</dbReference>
<comment type="subcellular location">
    <subcellularLocation>
        <location evidence="1">Cell membrane</location>
        <topology evidence="1">Single-pass type I membrane protein</topology>
    </subcellularLocation>
</comment>
<dbReference type="InterPro" id="IPR032675">
    <property type="entry name" value="LRR_dom_sf"/>
</dbReference>
<keyword evidence="3" id="KW-1003">Cell membrane</keyword>
<comment type="similarity">
    <text evidence="2">Belongs to the RLP family.</text>
</comment>
<organism evidence="11 12">
    <name type="scientific">Saponaria officinalis</name>
    <name type="common">Common soapwort</name>
    <name type="synonym">Lychnis saponaria</name>
    <dbReference type="NCBI Taxonomy" id="3572"/>
    <lineage>
        <taxon>Eukaryota</taxon>
        <taxon>Viridiplantae</taxon>
        <taxon>Streptophyta</taxon>
        <taxon>Embryophyta</taxon>
        <taxon>Tracheophyta</taxon>
        <taxon>Spermatophyta</taxon>
        <taxon>Magnoliopsida</taxon>
        <taxon>eudicotyledons</taxon>
        <taxon>Gunneridae</taxon>
        <taxon>Pentapetalae</taxon>
        <taxon>Caryophyllales</taxon>
        <taxon>Caryophyllaceae</taxon>
        <taxon>Caryophylleae</taxon>
        <taxon>Saponaria</taxon>
    </lineage>
</organism>
<keyword evidence="9" id="KW-0675">Receptor</keyword>
<dbReference type="Pfam" id="PF00560">
    <property type="entry name" value="LRR_1"/>
    <property type="match status" value="2"/>
</dbReference>
<sequence length="565" mass="62412">MNLHILFLQRPNHGETTPTAVNGKESNAITTPIMLLPLTSEVVASKAQSILTVAFSSSIVSNTLACLKMTCLFPLFHPNLGLFLSNANIHGDVPSWMLYAWKDTLNALDLSHNSITGGLSVRMPWTNLVIFDISYNLLQGPLPLPDVGVYEFSVASNKLTGVIDSSICQFTSLTLFDVSNNSLGGEFPHCLANISDELAVLNLGSNNIHGTLPARFSMCRGLEYLDVSNNLMHGLVPRSLTSCRNLQILNLKNNELLDEFPYWLQNLPLIQILDLGSNDFQGRIPQSNVKHPFPMLQVINLSNNNFSGRIPTSYISNFRAMMNSSDSIGEPQYMSTVGNNTFYAYSISLTFNGVDNNYEKIISTLTTIDLSNNAFEGEIPDNVGRLVGLHGLNLSHNRLTGDIPASLGNLLMLDFLDLSNNKLSGEIPRELVSLTSLGVFNVSNNMLAGTIPHGNNFDTFPPESYKGNFGLCGFPLPECGSQHGHDPTEDDPRDGNATDDNEGMLVEWKIVLVGCGCGIIVRSSWGYYMLSVGKPFWLTKLAYKIELFVVRFYQKRFGQRARRRR</sequence>
<evidence type="ECO:0000256" key="1">
    <source>
        <dbReference type="ARBA" id="ARBA00004251"/>
    </source>
</evidence>
<keyword evidence="8" id="KW-0472">Membrane</keyword>
<dbReference type="FunFam" id="3.80.10.10:FF:000213">
    <property type="entry name" value="Tyrosine-sulfated glycopeptide receptor 1"/>
    <property type="match status" value="1"/>
</dbReference>
<dbReference type="AlphaFoldDB" id="A0AAW1IIZ6"/>
<evidence type="ECO:0000256" key="7">
    <source>
        <dbReference type="ARBA" id="ARBA00022989"/>
    </source>
</evidence>
<dbReference type="SUPFAM" id="SSF52047">
    <property type="entry name" value="RNI-like"/>
    <property type="match status" value="1"/>
</dbReference>
<dbReference type="SUPFAM" id="SSF52058">
    <property type="entry name" value="L domain-like"/>
    <property type="match status" value="1"/>
</dbReference>
<dbReference type="Proteomes" id="UP001443914">
    <property type="component" value="Unassembled WGS sequence"/>
</dbReference>
<dbReference type="PANTHER" id="PTHR27004">
    <property type="entry name" value="RECEPTOR-LIKE PROTEIN 12 ISOFORM X1"/>
    <property type="match status" value="1"/>
</dbReference>
<evidence type="ECO:0000256" key="3">
    <source>
        <dbReference type="ARBA" id="ARBA00022475"/>
    </source>
</evidence>
<comment type="caution">
    <text evidence="11">The sequence shown here is derived from an EMBL/GenBank/DDBJ whole genome shotgun (WGS) entry which is preliminary data.</text>
</comment>
<keyword evidence="6" id="KW-0677">Repeat</keyword>
<dbReference type="Pfam" id="PF13855">
    <property type="entry name" value="LRR_8"/>
    <property type="match status" value="2"/>
</dbReference>
<evidence type="ECO:0000256" key="10">
    <source>
        <dbReference type="ARBA" id="ARBA00023180"/>
    </source>
</evidence>
<keyword evidence="5" id="KW-0812">Transmembrane</keyword>
<protein>
    <submittedName>
        <fullName evidence="11">Uncharacterized protein</fullName>
    </submittedName>
</protein>
<keyword evidence="7" id="KW-1133">Transmembrane helix</keyword>
<keyword evidence="10" id="KW-0325">Glycoprotein</keyword>
<evidence type="ECO:0000313" key="11">
    <source>
        <dbReference type="EMBL" id="KAK9689493.1"/>
    </source>
</evidence>
<evidence type="ECO:0000256" key="6">
    <source>
        <dbReference type="ARBA" id="ARBA00022737"/>
    </source>
</evidence>
<dbReference type="InterPro" id="IPR001611">
    <property type="entry name" value="Leu-rich_rpt"/>
</dbReference>
<evidence type="ECO:0000256" key="8">
    <source>
        <dbReference type="ARBA" id="ARBA00023136"/>
    </source>
</evidence>
<proteinExistence type="inferred from homology"/>
<evidence type="ECO:0000256" key="9">
    <source>
        <dbReference type="ARBA" id="ARBA00023170"/>
    </source>
</evidence>
<evidence type="ECO:0000256" key="2">
    <source>
        <dbReference type="ARBA" id="ARBA00009592"/>
    </source>
</evidence>